<evidence type="ECO:0000313" key="4">
    <source>
        <dbReference type="Proteomes" id="UP000553706"/>
    </source>
</evidence>
<feature type="domain" description="Initiator Rep protein WH1" evidence="2">
    <location>
        <begin position="19"/>
        <end position="163"/>
    </location>
</feature>
<evidence type="ECO:0000256" key="1">
    <source>
        <dbReference type="ARBA" id="ARBA00038283"/>
    </source>
</evidence>
<name>A0A840VN48_9PROT</name>
<dbReference type="Proteomes" id="UP000553706">
    <property type="component" value="Unassembled WGS sequence"/>
</dbReference>
<dbReference type="InterPro" id="IPR036388">
    <property type="entry name" value="WH-like_DNA-bd_sf"/>
</dbReference>
<comment type="similarity">
    <text evidence="1">Belongs to the initiator RepB protein family.</text>
</comment>
<dbReference type="InterPro" id="IPR000525">
    <property type="entry name" value="Initiator_Rep_WH1"/>
</dbReference>
<dbReference type="InterPro" id="IPR036390">
    <property type="entry name" value="WH_DNA-bd_sf"/>
</dbReference>
<dbReference type="EMBL" id="JACHFJ010000024">
    <property type="protein sequence ID" value="MBB5374545.1"/>
    <property type="molecule type" value="Genomic_DNA"/>
</dbReference>
<reference evidence="3 4" key="1">
    <citation type="submission" date="2020-08" db="EMBL/GenBank/DDBJ databases">
        <title>Genomic Encyclopedia of Type Strains, Phase IV (KMG-IV): sequencing the most valuable type-strain genomes for metagenomic binning, comparative biology and taxonomic classification.</title>
        <authorList>
            <person name="Goeker M."/>
        </authorList>
    </citation>
    <scope>NUCLEOTIDE SEQUENCE [LARGE SCALE GENOMIC DNA]</scope>
    <source>
        <strain evidence="3 4">DSM 27026</strain>
    </source>
</reference>
<dbReference type="AlphaFoldDB" id="A0A840VN48"/>
<organism evidence="3 4">
    <name type="scientific">Acidocella aromatica</name>
    <dbReference type="NCBI Taxonomy" id="1303579"/>
    <lineage>
        <taxon>Bacteria</taxon>
        <taxon>Pseudomonadati</taxon>
        <taxon>Pseudomonadota</taxon>
        <taxon>Alphaproteobacteria</taxon>
        <taxon>Acetobacterales</taxon>
        <taxon>Acidocellaceae</taxon>
        <taxon>Acidocella</taxon>
    </lineage>
</organism>
<dbReference type="GO" id="GO:0006270">
    <property type="term" value="P:DNA replication initiation"/>
    <property type="evidence" value="ECO:0007669"/>
    <property type="project" value="InterPro"/>
</dbReference>
<keyword evidence="4" id="KW-1185">Reference proteome</keyword>
<dbReference type="RefSeq" id="WP_183267559.1">
    <property type="nucleotide sequence ID" value="NZ_JACHFJ010000024.1"/>
</dbReference>
<accession>A0A840VN48</accession>
<dbReference type="SUPFAM" id="SSF46785">
    <property type="entry name" value="Winged helix' DNA-binding domain"/>
    <property type="match status" value="1"/>
</dbReference>
<evidence type="ECO:0000259" key="2">
    <source>
        <dbReference type="Pfam" id="PF01051"/>
    </source>
</evidence>
<proteinExistence type="inferred from homology"/>
<gene>
    <name evidence="3" type="ORF">HNP71_002826</name>
</gene>
<sequence>MALTIQQKTNAVGFPKPAELIEITGTSGLEAQDRALMNALYMHAHDSGDLAKPGAKWELPLASLNFSTHNTLDRVRESLSRLLGVQVAVTYFDPERAEEVVLQTVLFEHFITSKKGAPSATLRFAIPSELRGILARSDRWGRIKAEVVHAMSSKYAIALYELLRLRANMDNCVETFTYERFRDLLGVPKGTYEAGKDFKVRVIDPAVLEINGLSEMGCQIDLFRVHSRAAISKVTVAWWKKGAEEQRSAVQELNRSKLGRKARLRGQVETIQTQEAIA</sequence>
<protein>
    <submittedName>
        <fullName evidence="3">Plasmid replication initiation protein</fullName>
    </submittedName>
</protein>
<dbReference type="Pfam" id="PF21205">
    <property type="entry name" value="Rep3_C"/>
    <property type="match status" value="1"/>
</dbReference>
<dbReference type="Gene3D" id="1.10.10.10">
    <property type="entry name" value="Winged helix-like DNA-binding domain superfamily/Winged helix DNA-binding domain"/>
    <property type="match status" value="1"/>
</dbReference>
<dbReference type="GO" id="GO:0003887">
    <property type="term" value="F:DNA-directed DNA polymerase activity"/>
    <property type="evidence" value="ECO:0007669"/>
    <property type="project" value="InterPro"/>
</dbReference>
<evidence type="ECO:0000313" key="3">
    <source>
        <dbReference type="EMBL" id="MBB5374545.1"/>
    </source>
</evidence>
<dbReference type="Pfam" id="PF01051">
    <property type="entry name" value="Rep3_N"/>
    <property type="match status" value="1"/>
</dbReference>
<comment type="caution">
    <text evidence="3">The sequence shown here is derived from an EMBL/GenBank/DDBJ whole genome shotgun (WGS) entry which is preliminary data.</text>
</comment>